<dbReference type="AlphaFoldDB" id="A0AAU2JJT2"/>
<proteinExistence type="predicted"/>
<dbReference type="Gene3D" id="1.25.10.10">
    <property type="entry name" value="Leucine-rich Repeat Variant"/>
    <property type="match status" value="1"/>
</dbReference>
<dbReference type="SUPFAM" id="SSF48371">
    <property type="entry name" value="ARM repeat"/>
    <property type="match status" value="1"/>
</dbReference>
<protein>
    <recommendedName>
        <fullName evidence="2">Leucine rich repeat variant</fullName>
    </recommendedName>
</protein>
<name>A0AAU2JJT2_9ACTN</name>
<evidence type="ECO:0008006" key="2">
    <source>
        <dbReference type="Google" id="ProtNLM"/>
    </source>
</evidence>
<reference evidence="1" key="1">
    <citation type="submission" date="2022-10" db="EMBL/GenBank/DDBJ databases">
        <title>The complete genomes of actinobacterial strains from the NBC collection.</title>
        <authorList>
            <person name="Joergensen T.S."/>
            <person name="Alvarez Arevalo M."/>
            <person name="Sterndorff E.B."/>
            <person name="Faurdal D."/>
            <person name="Vuksanovic O."/>
            <person name="Mourched A.-S."/>
            <person name="Charusanti P."/>
            <person name="Shaw S."/>
            <person name="Blin K."/>
            <person name="Weber T."/>
        </authorList>
    </citation>
    <scope>NUCLEOTIDE SEQUENCE</scope>
    <source>
        <strain evidence="1">NBC_00049</strain>
    </source>
</reference>
<dbReference type="InterPro" id="IPR016024">
    <property type="entry name" value="ARM-type_fold"/>
</dbReference>
<accession>A0AAU2JJT2</accession>
<sequence>MKNHHLLCGLACNPALPPELVDRLVALALAEPVPPDDVVEDLADALAERSDLRRDQVLALAAHSDHAGLRLAYRGTLTAADVDPASRPLTALALLDEGRGRPEWGRVLAADPDFYVPWKLASCPGLPPDVTDALAEDPDVVTELAAWGPSPVAARLALHPDPEVRGAAAANPAIPADILMTLAEDSELSLNWVLAERTDLPQAVYERLSAVPLPGTRAQVARNPATGEELIRLLAADEDPDVRRSLAQHPHIPLDLLTELAVGTRLGPNLLPRIASATPAEAAALAASASAAVRMLVAERRDLPPELRDALADDPDASVVKAVAPHPGLSEERLRAMVARFGVQVLARVAANPDASGALLEELTLHRPPVRKVFKEVARHPNATGPALLACLADKTGRRLAAAHPALPAQAFPELLADEDHRVAQEAAGNPALPPALMAELVP</sequence>
<evidence type="ECO:0000313" key="1">
    <source>
        <dbReference type="EMBL" id="WTU72001.1"/>
    </source>
</evidence>
<dbReference type="EMBL" id="CP108264">
    <property type="protein sequence ID" value="WTU72001.1"/>
    <property type="molecule type" value="Genomic_DNA"/>
</dbReference>
<gene>
    <name evidence="1" type="ORF">OG327_00880</name>
</gene>
<organism evidence="1">
    <name type="scientific">Streptomyces sp. NBC_00049</name>
    <dbReference type="NCBI Taxonomy" id="2903617"/>
    <lineage>
        <taxon>Bacteria</taxon>
        <taxon>Bacillati</taxon>
        <taxon>Actinomycetota</taxon>
        <taxon>Actinomycetes</taxon>
        <taxon>Kitasatosporales</taxon>
        <taxon>Streptomycetaceae</taxon>
        <taxon>Streptomyces</taxon>
    </lineage>
</organism>
<dbReference type="InterPro" id="IPR011989">
    <property type="entry name" value="ARM-like"/>
</dbReference>